<gene>
    <name evidence="2" type="ORF">C2S_5584</name>
</gene>
<evidence type="ECO:0000256" key="1">
    <source>
        <dbReference type="SAM" id="MobiDB-lite"/>
    </source>
</evidence>
<evidence type="ECO:0000313" key="2">
    <source>
        <dbReference type="EMBL" id="VTT64751.1"/>
    </source>
</evidence>
<name>A0A5Q3F3P4_FUSFU</name>
<sequence>MEDDIPEGYRPDPPGNIEAIWHKSHTPIFDLYPYPNNKSPIVPSTSKLDEDWLLAATSRARIFKTLSSSPNIRECKDEHIQFFFWTALDRSNRRYKDIHSPNAQLWDFHDMHETQQAHEDGLWRDVLLSSPWFDCPIFDDLLHKPQIRNDPGGEKHRKVRVVKRNPHFVELEDEFLERWWLKAAKLKLRRFDNGDAVLPITAQSYMDMYGEKAMKWDIEEEDDESDEVTETAIGEVMQREDEDADDEESI</sequence>
<accession>A0A5Q3F3P4</accession>
<evidence type="ECO:0000313" key="3">
    <source>
        <dbReference type="Proteomes" id="UP000760494"/>
    </source>
</evidence>
<feature type="region of interest" description="Disordered" evidence="1">
    <location>
        <begin position="218"/>
        <end position="250"/>
    </location>
</feature>
<comment type="caution">
    <text evidence="2">The sequence shown here is derived from an EMBL/GenBank/DDBJ whole genome shotgun (WGS) entry which is preliminary data.</text>
</comment>
<organism evidence="2 3">
    <name type="scientific">Fusarium fujikuroi</name>
    <name type="common">Bakanae and foot rot disease fungus</name>
    <name type="synonym">Gibberella fujikuroi</name>
    <dbReference type="NCBI Taxonomy" id="5127"/>
    <lineage>
        <taxon>Eukaryota</taxon>
        <taxon>Fungi</taxon>
        <taxon>Dikarya</taxon>
        <taxon>Ascomycota</taxon>
        <taxon>Pezizomycotina</taxon>
        <taxon>Sordariomycetes</taxon>
        <taxon>Hypocreomycetidae</taxon>
        <taxon>Hypocreales</taxon>
        <taxon>Nectriaceae</taxon>
        <taxon>Fusarium</taxon>
        <taxon>Fusarium fujikuroi species complex</taxon>
    </lineage>
</organism>
<proteinExistence type="predicted"/>
<feature type="compositionally biased region" description="Acidic residues" evidence="1">
    <location>
        <begin position="240"/>
        <end position="250"/>
    </location>
</feature>
<reference evidence="2" key="1">
    <citation type="submission" date="2019-05" db="EMBL/GenBank/DDBJ databases">
        <authorList>
            <person name="Piombo E."/>
        </authorList>
    </citation>
    <scope>NUCLEOTIDE SEQUENCE</scope>
    <source>
        <strain evidence="2">C2S</strain>
    </source>
</reference>
<dbReference type="EMBL" id="CABFJX010000124">
    <property type="protein sequence ID" value="VTT64751.1"/>
    <property type="molecule type" value="Genomic_DNA"/>
</dbReference>
<feature type="compositionally biased region" description="Acidic residues" evidence="1">
    <location>
        <begin position="218"/>
        <end position="229"/>
    </location>
</feature>
<dbReference type="AlphaFoldDB" id="A0A5Q3F3P4"/>
<dbReference type="Proteomes" id="UP000760494">
    <property type="component" value="Unassembled WGS sequence"/>
</dbReference>
<protein>
    <submittedName>
        <fullName evidence="2">Uncharacterized protein</fullName>
    </submittedName>
</protein>